<evidence type="ECO:0000256" key="3">
    <source>
        <dbReference type="ARBA" id="ARBA00022729"/>
    </source>
</evidence>
<name>A0A7W9UXX5_9ACTN</name>
<dbReference type="Gene3D" id="1.20.59.10">
    <property type="entry name" value="Chorismate mutase"/>
    <property type="match status" value="1"/>
</dbReference>
<dbReference type="InterPro" id="IPR036979">
    <property type="entry name" value="CM_dom_sf"/>
</dbReference>
<dbReference type="RefSeq" id="WP_246494569.1">
    <property type="nucleotide sequence ID" value="NZ_JACHJL010000005.1"/>
</dbReference>
<dbReference type="PANTHER" id="PTHR38041">
    <property type="entry name" value="CHORISMATE MUTASE"/>
    <property type="match status" value="1"/>
</dbReference>
<accession>A0A7W9UXX5</accession>
<evidence type="ECO:0000256" key="4">
    <source>
        <dbReference type="ARBA" id="ARBA00023235"/>
    </source>
</evidence>
<evidence type="ECO:0000256" key="2">
    <source>
        <dbReference type="ARBA" id="ARBA00012404"/>
    </source>
</evidence>
<dbReference type="GO" id="GO:0046417">
    <property type="term" value="P:chorismate metabolic process"/>
    <property type="evidence" value="ECO:0007669"/>
    <property type="project" value="InterPro"/>
</dbReference>
<gene>
    <name evidence="7" type="ORF">FHS42_002405</name>
</gene>
<feature type="signal peptide" evidence="5">
    <location>
        <begin position="1"/>
        <end position="29"/>
    </location>
</feature>
<dbReference type="InterPro" id="IPR051331">
    <property type="entry name" value="Chorismate_mutase-related"/>
</dbReference>
<dbReference type="InterPro" id="IPR008240">
    <property type="entry name" value="Chorismate_mutase_periplasmic"/>
</dbReference>
<dbReference type="AlphaFoldDB" id="A0A7W9UXX5"/>
<feature type="domain" description="Chorismate mutase" evidence="6">
    <location>
        <begin position="44"/>
        <end position="140"/>
    </location>
</feature>
<keyword evidence="4 7" id="KW-0413">Isomerase</keyword>
<dbReference type="PANTHER" id="PTHR38041:SF2">
    <property type="entry name" value="SECRETED CHORISMATE MUTASE"/>
    <property type="match status" value="1"/>
</dbReference>
<dbReference type="InterPro" id="IPR002701">
    <property type="entry name" value="CM_II_prokaryot"/>
</dbReference>
<evidence type="ECO:0000259" key="6">
    <source>
        <dbReference type="PROSITE" id="PS51168"/>
    </source>
</evidence>
<dbReference type="PROSITE" id="PS51318">
    <property type="entry name" value="TAT"/>
    <property type="match status" value="1"/>
</dbReference>
<dbReference type="Pfam" id="PF01817">
    <property type="entry name" value="CM_2"/>
    <property type="match status" value="1"/>
</dbReference>
<dbReference type="GO" id="GO:0004106">
    <property type="term" value="F:chorismate mutase activity"/>
    <property type="evidence" value="ECO:0007669"/>
    <property type="project" value="UniProtKB-EC"/>
</dbReference>
<dbReference type="Proteomes" id="UP000588098">
    <property type="component" value="Unassembled WGS sequence"/>
</dbReference>
<dbReference type="SMART" id="SM00830">
    <property type="entry name" value="CM_2"/>
    <property type="match status" value="1"/>
</dbReference>
<dbReference type="GO" id="GO:0009697">
    <property type="term" value="P:salicylic acid biosynthetic process"/>
    <property type="evidence" value="ECO:0007669"/>
    <property type="project" value="TreeGrafter"/>
</dbReference>
<proteinExistence type="predicted"/>
<dbReference type="UniPathway" id="UPA00120">
    <property type="reaction ID" value="UER00203"/>
</dbReference>
<protein>
    <recommendedName>
        <fullName evidence="2">chorismate mutase</fullName>
        <ecNumber evidence="2">5.4.99.5</ecNumber>
    </recommendedName>
</protein>
<dbReference type="InterPro" id="IPR006311">
    <property type="entry name" value="TAT_signal"/>
</dbReference>
<dbReference type="InterPro" id="IPR036263">
    <property type="entry name" value="Chorismate_II_sf"/>
</dbReference>
<evidence type="ECO:0000313" key="7">
    <source>
        <dbReference type="EMBL" id="MBB5935343.1"/>
    </source>
</evidence>
<dbReference type="NCBIfam" id="TIGR01806">
    <property type="entry name" value="CM_mono2"/>
    <property type="match status" value="1"/>
</dbReference>
<sequence>MRLTNSGRRMLITAFATIALATATSGALAAPGPAQPTASAPGTVASAHDAGTARHVVPVHGHGAQLRPLAELSARRLLTADLVAAAKWGTESPIDDPERERQVLKAVARQAREVGADPKATVGIFRDQIEANKLVQRALHRRWQADPSQAPTEPTDLAAVRAEINRVNGGLVRAIATSEPARTAPLCDVVLLTAGVRTRQEQALDPVHTLALARSLRSVCAPPVAAGR</sequence>
<evidence type="ECO:0000256" key="5">
    <source>
        <dbReference type="SAM" id="SignalP"/>
    </source>
</evidence>
<dbReference type="SUPFAM" id="SSF48600">
    <property type="entry name" value="Chorismate mutase II"/>
    <property type="match status" value="1"/>
</dbReference>
<keyword evidence="3 5" id="KW-0732">Signal</keyword>
<reference evidence="7 8" key="1">
    <citation type="submission" date="2020-08" db="EMBL/GenBank/DDBJ databases">
        <title>Genomic Encyclopedia of Type Strains, Phase III (KMG-III): the genomes of soil and plant-associated and newly described type strains.</title>
        <authorList>
            <person name="Whitman W."/>
        </authorList>
    </citation>
    <scope>NUCLEOTIDE SEQUENCE [LARGE SCALE GENOMIC DNA]</scope>
    <source>
        <strain evidence="7 8">CECT 8305</strain>
    </source>
</reference>
<keyword evidence="8" id="KW-1185">Reference proteome</keyword>
<comment type="pathway">
    <text evidence="1">Metabolic intermediate biosynthesis; prephenate biosynthesis; prephenate from chorismate: step 1/1.</text>
</comment>
<evidence type="ECO:0000313" key="8">
    <source>
        <dbReference type="Proteomes" id="UP000588098"/>
    </source>
</evidence>
<feature type="chain" id="PRO_5030931073" description="chorismate mutase" evidence="5">
    <location>
        <begin position="30"/>
        <end position="228"/>
    </location>
</feature>
<comment type="caution">
    <text evidence="7">The sequence shown here is derived from an EMBL/GenBank/DDBJ whole genome shotgun (WGS) entry which is preliminary data.</text>
</comment>
<evidence type="ECO:0000256" key="1">
    <source>
        <dbReference type="ARBA" id="ARBA00004817"/>
    </source>
</evidence>
<dbReference type="EMBL" id="JACHJL010000005">
    <property type="protein sequence ID" value="MBB5935343.1"/>
    <property type="molecule type" value="Genomic_DNA"/>
</dbReference>
<organism evidence="7 8">
    <name type="scientific">Streptomyces zagrosensis</name>
    <dbReference type="NCBI Taxonomy" id="1042984"/>
    <lineage>
        <taxon>Bacteria</taxon>
        <taxon>Bacillati</taxon>
        <taxon>Actinomycetota</taxon>
        <taxon>Actinomycetes</taxon>
        <taxon>Kitasatosporales</taxon>
        <taxon>Streptomycetaceae</taxon>
        <taxon>Streptomyces</taxon>
    </lineage>
</organism>
<dbReference type="PROSITE" id="PS51168">
    <property type="entry name" value="CHORISMATE_MUT_2"/>
    <property type="match status" value="1"/>
</dbReference>
<dbReference type="EC" id="5.4.99.5" evidence="2"/>